<dbReference type="PANTHER" id="PTHR36529">
    <property type="entry name" value="SLL1095 PROTEIN"/>
    <property type="match status" value="1"/>
</dbReference>
<proteinExistence type="predicted"/>
<organism evidence="1 2">
    <name type="scientific">Candidatus Lambdaproteobacteria bacterium RIFOXYD2_FULL_56_26</name>
    <dbReference type="NCBI Taxonomy" id="1817773"/>
    <lineage>
        <taxon>Bacteria</taxon>
        <taxon>Pseudomonadati</taxon>
        <taxon>Pseudomonadota</taxon>
        <taxon>Candidatus Lambdaproteobacteria</taxon>
    </lineage>
</organism>
<sequence length="205" mass="22010">MALPLLILFTKAPVPGQVKTRLIPALGAQGAALAHSLMVRRMVERLQGPWDFEVHCPAADPQVLDQWLGNLRFRPQGPGDLGEKMSLAFAEAFARGYKKVALVGSDIPDLGPGEIQGAFAALDQQPLALGPALDGGYYAIALNRPCPELFQGVPWSSPQVLAQTLATAAALKITPTLLPPLADIDEPQDLPRLQALFPDQPWLAR</sequence>
<dbReference type="AlphaFoldDB" id="A0A1F6H3F3"/>
<evidence type="ECO:0000313" key="2">
    <source>
        <dbReference type="Proteomes" id="UP000177583"/>
    </source>
</evidence>
<dbReference type="Pfam" id="PF09837">
    <property type="entry name" value="DUF2064"/>
    <property type="match status" value="1"/>
</dbReference>
<dbReference type="InterPro" id="IPR018641">
    <property type="entry name" value="Trfase_1_rSAM/seldom-assoc"/>
</dbReference>
<dbReference type="Proteomes" id="UP000177583">
    <property type="component" value="Unassembled WGS sequence"/>
</dbReference>
<protein>
    <recommendedName>
        <fullName evidence="3">Glycosyltransferase</fullName>
    </recommendedName>
</protein>
<reference evidence="1 2" key="1">
    <citation type="journal article" date="2016" name="Nat. Commun.">
        <title>Thousands of microbial genomes shed light on interconnected biogeochemical processes in an aquifer system.</title>
        <authorList>
            <person name="Anantharaman K."/>
            <person name="Brown C.T."/>
            <person name="Hug L.A."/>
            <person name="Sharon I."/>
            <person name="Castelle C.J."/>
            <person name="Probst A.J."/>
            <person name="Thomas B.C."/>
            <person name="Singh A."/>
            <person name="Wilkins M.J."/>
            <person name="Karaoz U."/>
            <person name="Brodie E.L."/>
            <person name="Williams K.H."/>
            <person name="Hubbard S.S."/>
            <person name="Banfield J.F."/>
        </authorList>
    </citation>
    <scope>NUCLEOTIDE SEQUENCE [LARGE SCALE GENOMIC DNA]</scope>
</reference>
<dbReference type="PANTHER" id="PTHR36529:SF1">
    <property type="entry name" value="GLYCOSYLTRANSFERASE"/>
    <property type="match status" value="1"/>
</dbReference>
<dbReference type="EMBL" id="MFNF01000001">
    <property type="protein sequence ID" value="OGH04919.1"/>
    <property type="molecule type" value="Genomic_DNA"/>
</dbReference>
<comment type="caution">
    <text evidence="1">The sequence shown here is derived from an EMBL/GenBank/DDBJ whole genome shotgun (WGS) entry which is preliminary data.</text>
</comment>
<dbReference type="InterPro" id="IPR029044">
    <property type="entry name" value="Nucleotide-diphossugar_trans"/>
</dbReference>
<accession>A0A1F6H3F3</accession>
<evidence type="ECO:0000313" key="1">
    <source>
        <dbReference type="EMBL" id="OGH04919.1"/>
    </source>
</evidence>
<evidence type="ECO:0008006" key="3">
    <source>
        <dbReference type="Google" id="ProtNLM"/>
    </source>
</evidence>
<dbReference type="Gene3D" id="3.90.550.10">
    <property type="entry name" value="Spore Coat Polysaccharide Biosynthesis Protein SpsA, Chain A"/>
    <property type="match status" value="1"/>
</dbReference>
<dbReference type="NCBIfam" id="TIGR04282">
    <property type="entry name" value="glyco_like_cofC"/>
    <property type="match status" value="1"/>
</dbReference>
<name>A0A1F6H3F3_9PROT</name>
<gene>
    <name evidence="1" type="ORF">A2557_08055</name>
</gene>
<dbReference type="SUPFAM" id="SSF53448">
    <property type="entry name" value="Nucleotide-diphospho-sugar transferases"/>
    <property type="match status" value="1"/>
</dbReference>